<dbReference type="EMBL" id="JAPZBO010000001">
    <property type="protein sequence ID" value="KAJ5331329.1"/>
    <property type="molecule type" value="Genomic_DNA"/>
</dbReference>
<reference evidence="2" key="1">
    <citation type="submission" date="2022-12" db="EMBL/GenBank/DDBJ databases">
        <authorList>
            <person name="Petersen C."/>
        </authorList>
    </citation>
    <scope>NUCLEOTIDE SEQUENCE</scope>
    <source>
        <strain evidence="2">IBT 21472</strain>
    </source>
</reference>
<gene>
    <name evidence="2" type="ORF">N7476_001112</name>
</gene>
<evidence type="ECO:0000313" key="3">
    <source>
        <dbReference type="Proteomes" id="UP001147746"/>
    </source>
</evidence>
<dbReference type="Gene3D" id="1.20.1250.20">
    <property type="entry name" value="MFS general substrate transporter like domains"/>
    <property type="match status" value="1"/>
</dbReference>
<organism evidence="2 3">
    <name type="scientific">Penicillium atrosanguineum</name>
    <dbReference type="NCBI Taxonomy" id="1132637"/>
    <lineage>
        <taxon>Eukaryota</taxon>
        <taxon>Fungi</taxon>
        <taxon>Dikarya</taxon>
        <taxon>Ascomycota</taxon>
        <taxon>Pezizomycotina</taxon>
        <taxon>Eurotiomycetes</taxon>
        <taxon>Eurotiomycetidae</taxon>
        <taxon>Eurotiales</taxon>
        <taxon>Aspergillaceae</taxon>
        <taxon>Penicillium</taxon>
    </lineage>
</organism>
<sequence>MLYSHTIEVSLFKLRSLGLSIDESVPQFWDVCKLVGLKVIYDTKYIVFCCLLCVLIFVVCFVFPDTKDRILEDIDKAFEGKEATLDEKVVDDSVERETFVAKKSEIR</sequence>
<evidence type="ECO:0000256" key="1">
    <source>
        <dbReference type="SAM" id="Phobius"/>
    </source>
</evidence>
<keyword evidence="1" id="KW-1133">Transmembrane helix</keyword>
<keyword evidence="1" id="KW-0812">Transmembrane</keyword>
<proteinExistence type="predicted"/>
<dbReference type="AlphaFoldDB" id="A0A9W9GQ85"/>
<keyword evidence="3" id="KW-1185">Reference proteome</keyword>
<reference evidence="2" key="2">
    <citation type="journal article" date="2023" name="IMA Fungus">
        <title>Comparative genomic study of the Penicillium genus elucidates a diverse pangenome and 15 lateral gene transfer events.</title>
        <authorList>
            <person name="Petersen C."/>
            <person name="Sorensen T."/>
            <person name="Nielsen M.R."/>
            <person name="Sondergaard T.E."/>
            <person name="Sorensen J.L."/>
            <person name="Fitzpatrick D.A."/>
            <person name="Frisvad J.C."/>
            <person name="Nielsen K.L."/>
        </authorList>
    </citation>
    <scope>NUCLEOTIDE SEQUENCE</scope>
    <source>
        <strain evidence="2">IBT 21472</strain>
    </source>
</reference>
<accession>A0A9W9GQ85</accession>
<comment type="caution">
    <text evidence="2">The sequence shown here is derived from an EMBL/GenBank/DDBJ whole genome shotgun (WGS) entry which is preliminary data.</text>
</comment>
<dbReference type="InterPro" id="IPR036259">
    <property type="entry name" value="MFS_trans_sf"/>
</dbReference>
<evidence type="ECO:0000313" key="2">
    <source>
        <dbReference type="EMBL" id="KAJ5331329.1"/>
    </source>
</evidence>
<keyword evidence="1" id="KW-0472">Membrane</keyword>
<name>A0A9W9GQ85_9EURO</name>
<feature type="transmembrane region" description="Helical" evidence="1">
    <location>
        <begin position="45"/>
        <end position="63"/>
    </location>
</feature>
<protein>
    <submittedName>
        <fullName evidence="2">Uncharacterized protein</fullName>
    </submittedName>
</protein>
<dbReference type="Proteomes" id="UP001147746">
    <property type="component" value="Unassembled WGS sequence"/>
</dbReference>